<evidence type="ECO:0000256" key="8">
    <source>
        <dbReference type="ARBA" id="ARBA00022989"/>
    </source>
</evidence>
<dbReference type="InterPro" id="IPR027057">
    <property type="entry name" value="CAXX_Prtase_1"/>
</dbReference>
<evidence type="ECO:0000256" key="14">
    <source>
        <dbReference type="PIRSR" id="PIRSR627057-2"/>
    </source>
</evidence>
<dbReference type="InterPro" id="IPR032456">
    <property type="entry name" value="Peptidase_M48_N"/>
</dbReference>
<feature type="binding site" evidence="14">
    <location>
        <position position="391"/>
    </location>
    <ligand>
        <name>Zn(2+)</name>
        <dbReference type="ChEBI" id="CHEBI:29105"/>
        <note>catalytic</note>
    </ligand>
</feature>
<feature type="domain" description="CAAX prenyl protease 1 N-terminal" evidence="17">
    <location>
        <begin position="52"/>
        <end position="235"/>
    </location>
</feature>
<keyword evidence="3 15" id="KW-0812">Transmembrane</keyword>
<evidence type="ECO:0000256" key="13">
    <source>
        <dbReference type="PIRSR" id="PIRSR627057-1"/>
    </source>
</evidence>
<dbReference type="AlphaFoldDB" id="A0A0C3BGB5"/>
<name>A0A0C3BGB5_SERVB</name>
<dbReference type="Pfam" id="PF01435">
    <property type="entry name" value="Peptidase_M48"/>
    <property type="match status" value="1"/>
</dbReference>
<comment type="function">
    <text evidence="15">Proteolytically removes the C-terminal three residues of farnesylated proteins.</text>
</comment>
<dbReference type="Proteomes" id="UP000054097">
    <property type="component" value="Unassembled WGS sequence"/>
</dbReference>
<evidence type="ECO:0000256" key="2">
    <source>
        <dbReference type="ARBA" id="ARBA00022670"/>
    </source>
</evidence>
<evidence type="ECO:0000259" key="16">
    <source>
        <dbReference type="Pfam" id="PF01435"/>
    </source>
</evidence>
<evidence type="ECO:0000256" key="4">
    <source>
        <dbReference type="ARBA" id="ARBA00022723"/>
    </source>
</evidence>
<feature type="transmembrane region" description="Helical" evidence="15">
    <location>
        <begin position="30"/>
        <end position="50"/>
    </location>
</feature>
<evidence type="ECO:0000256" key="15">
    <source>
        <dbReference type="RuleBase" id="RU366005"/>
    </source>
</evidence>
<feature type="transmembrane region" description="Helical" evidence="15">
    <location>
        <begin position="101"/>
        <end position="122"/>
    </location>
</feature>
<comment type="similarity">
    <text evidence="12 15">Belongs to the peptidase M48A family.</text>
</comment>
<dbReference type="HOGENOM" id="CLU_025947_3_3_1"/>
<keyword evidence="9 15" id="KW-0482">Metalloprotease</keyword>
<feature type="transmembrane region" description="Helical" evidence="15">
    <location>
        <begin position="180"/>
        <end position="200"/>
    </location>
</feature>
<keyword evidence="7 14" id="KW-0862">Zinc</keyword>
<comment type="catalytic activity">
    <reaction evidence="11 15">
        <text>Hydrolyzes the peptide bond -P2-(S-farnesyl or geranylgeranyl)C-P1'-P2'-P3'-COOH where P1' and P2' are amino acids with aliphatic side chains and P3' is any C-terminal residue.</text>
        <dbReference type="EC" id="3.4.24.84"/>
    </reaction>
</comment>
<evidence type="ECO:0000256" key="5">
    <source>
        <dbReference type="ARBA" id="ARBA00022801"/>
    </source>
</evidence>
<comment type="cofactor">
    <cofactor evidence="14 15">
        <name>Zn(2+)</name>
        <dbReference type="ChEBI" id="CHEBI:29105"/>
    </cofactor>
    <text evidence="14 15">Binds 1 zinc ion per subunit.</text>
</comment>
<evidence type="ECO:0000256" key="9">
    <source>
        <dbReference type="ARBA" id="ARBA00023049"/>
    </source>
</evidence>
<sequence>MINVVEDILFIPVAAWQKQLSFVTTDPLPWKSYVIAVSWTVATFEIYLLARQYKYYSKKEAPPNLKAYVPQDKFEKSQAYGKDKARFAFVKTIYSQIWDTLFFYYGGFAICWKLGGDLIGVLGYGSDNQVLQSIAFSMIFAFLSSMSSMPLSLYSTFVLEEKHGFNKTTGATFVADLLKGWALGFAIGAPFLWVFITIFTWAGHHFVPWLLAFILGFQILMVFLYPTVIQPLFNKLTPLAPGELKDKIEALAEHLKFPLKHLYEIDGSKRSSHSNAYFFGLPWSKHIVVYDTLIANAKVDGVEAVLAHELGHWYFQHPFKLMMIHQIHTLILIGSFPAFLHSTPLLLSFDFPATVAVHPPVIIAFTLYQCVVTPIETMFAAFMNSVSRNFEFQADKFACELHSKHGVPGSEGMGKRLGEALIAIMVDNLATLWTDSWYSAWHHTHPTLTERLRAIAHYEEVKHDKKEL</sequence>
<feature type="transmembrane region" description="Helical" evidence="15">
    <location>
        <begin position="361"/>
        <end position="382"/>
    </location>
</feature>
<dbReference type="FunFam" id="3.30.2010.10:FF:000002">
    <property type="entry name" value="CAAX prenyl protease"/>
    <property type="match status" value="1"/>
</dbReference>
<dbReference type="EMBL" id="KN824282">
    <property type="protein sequence ID" value="KIM31184.1"/>
    <property type="molecule type" value="Genomic_DNA"/>
</dbReference>
<dbReference type="Gene3D" id="3.30.2010.10">
    <property type="entry name" value="Metalloproteases ('zincins'), catalytic domain"/>
    <property type="match status" value="1"/>
</dbReference>
<keyword evidence="19" id="KW-1185">Reference proteome</keyword>
<proteinExistence type="inferred from homology"/>
<feature type="transmembrane region" description="Helical" evidence="15">
    <location>
        <begin position="134"/>
        <end position="159"/>
    </location>
</feature>
<feature type="binding site" evidence="14">
    <location>
        <position position="308"/>
    </location>
    <ligand>
        <name>Zn(2+)</name>
        <dbReference type="ChEBI" id="CHEBI:29105"/>
        <note>catalytic</note>
    </ligand>
</feature>
<feature type="transmembrane region" description="Helical" evidence="15">
    <location>
        <begin position="330"/>
        <end position="349"/>
    </location>
</feature>
<dbReference type="GO" id="GO:0071586">
    <property type="term" value="P:CAAX-box protein processing"/>
    <property type="evidence" value="ECO:0007669"/>
    <property type="project" value="UniProtKB-UniRule"/>
</dbReference>
<feature type="binding site" evidence="14">
    <location>
        <position position="312"/>
    </location>
    <ligand>
        <name>Zn(2+)</name>
        <dbReference type="ChEBI" id="CHEBI:29105"/>
        <note>catalytic</note>
    </ligand>
</feature>
<keyword evidence="10 15" id="KW-0472">Membrane</keyword>
<keyword evidence="5 15" id="KW-0378">Hydrolase</keyword>
<keyword evidence="6 15" id="KW-0256">Endoplasmic reticulum</keyword>
<protein>
    <recommendedName>
        <fullName evidence="15">CAAX prenyl protease</fullName>
        <ecNumber evidence="15">3.4.24.84</ecNumber>
    </recommendedName>
</protein>
<reference evidence="19" key="2">
    <citation type="submission" date="2015-01" db="EMBL/GenBank/DDBJ databases">
        <title>Evolutionary Origins and Diversification of the Mycorrhizal Mutualists.</title>
        <authorList>
            <consortium name="DOE Joint Genome Institute"/>
            <consortium name="Mycorrhizal Genomics Consortium"/>
            <person name="Kohler A."/>
            <person name="Kuo A."/>
            <person name="Nagy L.G."/>
            <person name="Floudas D."/>
            <person name="Copeland A."/>
            <person name="Barry K.W."/>
            <person name="Cichocki N."/>
            <person name="Veneault-Fourrey C."/>
            <person name="LaButti K."/>
            <person name="Lindquist E.A."/>
            <person name="Lipzen A."/>
            <person name="Lundell T."/>
            <person name="Morin E."/>
            <person name="Murat C."/>
            <person name="Riley R."/>
            <person name="Ohm R."/>
            <person name="Sun H."/>
            <person name="Tunlid A."/>
            <person name="Henrissat B."/>
            <person name="Grigoriev I.V."/>
            <person name="Hibbett D.S."/>
            <person name="Martin F."/>
        </authorList>
    </citation>
    <scope>NUCLEOTIDE SEQUENCE [LARGE SCALE GENOMIC DNA]</scope>
    <source>
        <strain evidence="19">MAFF 305830</strain>
    </source>
</reference>
<feature type="domain" description="Peptidase M48" evidence="16">
    <location>
        <begin position="242"/>
        <end position="457"/>
    </location>
</feature>
<dbReference type="InterPro" id="IPR001915">
    <property type="entry name" value="Peptidase_M48"/>
</dbReference>
<dbReference type="EC" id="3.4.24.84" evidence="15"/>
<dbReference type="CDD" id="cd07343">
    <property type="entry name" value="M48A_Zmpste24p_like"/>
    <property type="match status" value="1"/>
</dbReference>
<reference evidence="18 19" key="1">
    <citation type="submission" date="2014-04" db="EMBL/GenBank/DDBJ databases">
        <authorList>
            <consortium name="DOE Joint Genome Institute"/>
            <person name="Kuo A."/>
            <person name="Zuccaro A."/>
            <person name="Kohler A."/>
            <person name="Nagy L.G."/>
            <person name="Floudas D."/>
            <person name="Copeland A."/>
            <person name="Barry K.W."/>
            <person name="Cichocki N."/>
            <person name="Veneault-Fourrey C."/>
            <person name="LaButti K."/>
            <person name="Lindquist E.A."/>
            <person name="Lipzen A."/>
            <person name="Lundell T."/>
            <person name="Morin E."/>
            <person name="Murat C."/>
            <person name="Sun H."/>
            <person name="Tunlid A."/>
            <person name="Henrissat B."/>
            <person name="Grigoriev I.V."/>
            <person name="Hibbett D.S."/>
            <person name="Martin F."/>
            <person name="Nordberg H.P."/>
            <person name="Cantor M.N."/>
            <person name="Hua S.X."/>
        </authorList>
    </citation>
    <scope>NUCLEOTIDE SEQUENCE [LARGE SCALE GENOMIC DNA]</scope>
    <source>
        <strain evidence="18 19">MAFF 305830</strain>
    </source>
</reference>
<evidence type="ECO:0000256" key="7">
    <source>
        <dbReference type="ARBA" id="ARBA00022833"/>
    </source>
</evidence>
<dbReference type="OrthoDB" id="360839at2759"/>
<feature type="active site" evidence="13">
    <location>
        <position position="309"/>
    </location>
</feature>
<evidence type="ECO:0000256" key="11">
    <source>
        <dbReference type="ARBA" id="ARBA00044456"/>
    </source>
</evidence>
<dbReference type="GO" id="GO:0005789">
    <property type="term" value="C:endoplasmic reticulum membrane"/>
    <property type="evidence" value="ECO:0007669"/>
    <property type="project" value="UniProtKB-SubCell"/>
</dbReference>
<evidence type="ECO:0000256" key="3">
    <source>
        <dbReference type="ARBA" id="ARBA00022692"/>
    </source>
</evidence>
<feature type="transmembrane region" description="Helical" evidence="15">
    <location>
        <begin position="206"/>
        <end position="225"/>
    </location>
</feature>
<dbReference type="PANTHER" id="PTHR10120">
    <property type="entry name" value="CAAX PRENYL PROTEASE 1"/>
    <property type="match status" value="1"/>
</dbReference>
<organism evidence="18 19">
    <name type="scientific">Serendipita vermifera MAFF 305830</name>
    <dbReference type="NCBI Taxonomy" id="933852"/>
    <lineage>
        <taxon>Eukaryota</taxon>
        <taxon>Fungi</taxon>
        <taxon>Dikarya</taxon>
        <taxon>Basidiomycota</taxon>
        <taxon>Agaricomycotina</taxon>
        <taxon>Agaricomycetes</taxon>
        <taxon>Sebacinales</taxon>
        <taxon>Serendipitaceae</taxon>
        <taxon>Serendipita</taxon>
    </lineage>
</organism>
<keyword evidence="8 15" id="KW-1133">Transmembrane helix</keyword>
<evidence type="ECO:0000256" key="6">
    <source>
        <dbReference type="ARBA" id="ARBA00022824"/>
    </source>
</evidence>
<keyword evidence="4 14" id="KW-0479">Metal-binding</keyword>
<evidence type="ECO:0000259" key="17">
    <source>
        <dbReference type="Pfam" id="PF16491"/>
    </source>
</evidence>
<evidence type="ECO:0000256" key="12">
    <source>
        <dbReference type="ARBA" id="ARBA00060927"/>
    </source>
</evidence>
<comment type="subcellular location">
    <subcellularLocation>
        <location evidence="1 15">Endoplasmic reticulum membrane</location>
        <topology evidence="1 15">Multi-pass membrane protein</topology>
    </subcellularLocation>
</comment>
<evidence type="ECO:0000313" key="18">
    <source>
        <dbReference type="EMBL" id="KIM31184.1"/>
    </source>
</evidence>
<gene>
    <name evidence="18" type="ORF">M408DRAFT_255282</name>
</gene>
<evidence type="ECO:0000256" key="10">
    <source>
        <dbReference type="ARBA" id="ARBA00023136"/>
    </source>
</evidence>
<feature type="active site" description="Proton donor" evidence="13">
    <location>
        <position position="395"/>
    </location>
</feature>
<evidence type="ECO:0000256" key="1">
    <source>
        <dbReference type="ARBA" id="ARBA00004477"/>
    </source>
</evidence>
<dbReference type="GO" id="GO:0004222">
    <property type="term" value="F:metalloendopeptidase activity"/>
    <property type="evidence" value="ECO:0007669"/>
    <property type="project" value="UniProtKB-UniRule"/>
</dbReference>
<dbReference type="GO" id="GO:0046872">
    <property type="term" value="F:metal ion binding"/>
    <property type="evidence" value="ECO:0007669"/>
    <property type="project" value="UniProtKB-UniRule"/>
</dbReference>
<keyword evidence="2 15" id="KW-0645">Protease</keyword>
<accession>A0A0C3BGB5</accession>
<dbReference type="STRING" id="933852.A0A0C3BGB5"/>
<evidence type="ECO:0000313" key="19">
    <source>
        <dbReference type="Proteomes" id="UP000054097"/>
    </source>
</evidence>
<dbReference type="Pfam" id="PF16491">
    <property type="entry name" value="Peptidase_M48_N"/>
    <property type="match status" value="1"/>
</dbReference>